<dbReference type="GO" id="GO:0016798">
    <property type="term" value="F:hydrolase activity, acting on glycosyl bonds"/>
    <property type="evidence" value="ECO:0007669"/>
    <property type="project" value="UniProtKB-KW"/>
</dbReference>
<dbReference type="PANTHER" id="PTHR12159:SF9">
    <property type="entry name" value="G_T MISMATCH-SPECIFIC THYMINE DNA GLYCOSYLASE"/>
    <property type="match status" value="1"/>
</dbReference>
<dbReference type="EMBL" id="JBHSWB010000001">
    <property type="protein sequence ID" value="MFC6659011.1"/>
    <property type="molecule type" value="Genomic_DNA"/>
</dbReference>
<feature type="domain" description="Uracil-DNA glycosylase-like" evidence="5">
    <location>
        <begin position="30"/>
        <end position="181"/>
    </location>
</feature>
<comment type="caution">
    <text evidence="6">The sequence shown here is derived from an EMBL/GenBank/DDBJ whole genome shotgun (WGS) entry which is preliminary data.</text>
</comment>
<dbReference type="SUPFAM" id="SSF52141">
    <property type="entry name" value="Uracil-DNA glycosylase-like"/>
    <property type="match status" value="1"/>
</dbReference>
<dbReference type="InterPro" id="IPR015637">
    <property type="entry name" value="MUG/TDG"/>
</dbReference>
<keyword evidence="1" id="KW-0227">DNA damage</keyword>
<reference evidence="7" key="1">
    <citation type="journal article" date="2019" name="Int. J. Syst. Evol. Microbiol.">
        <title>The Global Catalogue of Microorganisms (GCM) 10K type strain sequencing project: providing services to taxonomists for standard genome sequencing and annotation.</title>
        <authorList>
            <consortium name="The Broad Institute Genomics Platform"/>
            <consortium name="The Broad Institute Genome Sequencing Center for Infectious Disease"/>
            <person name="Wu L."/>
            <person name="Ma J."/>
        </authorList>
    </citation>
    <scope>NUCLEOTIDE SEQUENCE [LARGE SCALE GENOMIC DNA]</scope>
    <source>
        <strain evidence="7">CCUG 63830</strain>
    </source>
</reference>
<sequence>MTTTEPTTGPAAEGAPGPDLTSGGEYLVPDVLRPGLTLVLVGTAPSRISARARAYYANPENRFWRTLHEVGLTPRQLSPHEYPLLPEYGIGLTDVAKRHSGVDAALPTDAWAPEELRAKVRQYRPQVVAFTSKRGASETLGVKTGRLPYGPQETTLEGAELWVLPSTSPLGQTYFQLAPWQDLAARVQALRCGAGTSAPAGP</sequence>
<gene>
    <name evidence="6" type="ORF">ACFP90_00545</name>
</gene>
<keyword evidence="3" id="KW-0234">DNA repair</keyword>
<protein>
    <submittedName>
        <fullName evidence="6">Mismatch-specific DNA-glycosylase</fullName>
        <ecNumber evidence="6">3.2.2.-</ecNumber>
    </submittedName>
</protein>
<feature type="region of interest" description="Disordered" evidence="4">
    <location>
        <begin position="1"/>
        <end position="25"/>
    </location>
</feature>
<organism evidence="6 7">
    <name type="scientific">Deinococcus multiflagellatus</name>
    <dbReference type="NCBI Taxonomy" id="1656887"/>
    <lineage>
        <taxon>Bacteria</taxon>
        <taxon>Thermotogati</taxon>
        <taxon>Deinococcota</taxon>
        <taxon>Deinococci</taxon>
        <taxon>Deinococcales</taxon>
        <taxon>Deinococcaceae</taxon>
        <taxon>Deinococcus</taxon>
    </lineage>
</organism>
<evidence type="ECO:0000313" key="7">
    <source>
        <dbReference type="Proteomes" id="UP001596317"/>
    </source>
</evidence>
<dbReference type="InterPro" id="IPR005122">
    <property type="entry name" value="Uracil-DNA_glycosylase-like"/>
</dbReference>
<dbReference type="CDD" id="cd10028">
    <property type="entry name" value="UDG-F2_TDG_MUG"/>
    <property type="match status" value="1"/>
</dbReference>
<keyword evidence="7" id="KW-1185">Reference proteome</keyword>
<feature type="compositionally biased region" description="Low complexity" evidence="4">
    <location>
        <begin position="1"/>
        <end position="18"/>
    </location>
</feature>
<dbReference type="Pfam" id="PF03167">
    <property type="entry name" value="UDG"/>
    <property type="match status" value="1"/>
</dbReference>
<dbReference type="InterPro" id="IPR036895">
    <property type="entry name" value="Uracil-DNA_glycosylase-like_sf"/>
</dbReference>
<evidence type="ECO:0000256" key="4">
    <source>
        <dbReference type="SAM" id="MobiDB-lite"/>
    </source>
</evidence>
<dbReference type="PANTHER" id="PTHR12159">
    <property type="entry name" value="G/T AND G/U MISMATCH-SPECIFIC DNA GLYCOSYLASE"/>
    <property type="match status" value="1"/>
</dbReference>
<proteinExistence type="predicted"/>
<dbReference type="Proteomes" id="UP001596317">
    <property type="component" value="Unassembled WGS sequence"/>
</dbReference>
<accession>A0ABW1ZDT5</accession>
<dbReference type="Gene3D" id="3.40.470.10">
    <property type="entry name" value="Uracil-DNA glycosylase-like domain"/>
    <property type="match status" value="1"/>
</dbReference>
<keyword evidence="6" id="KW-0326">Glycosidase</keyword>
<evidence type="ECO:0000259" key="5">
    <source>
        <dbReference type="Pfam" id="PF03167"/>
    </source>
</evidence>
<dbReference type="RefSeq" id="WP_224605567.1">
    <property type="nucleotide sequence ID" value="NZ_JAIQXV010000003.1"/>
</dbReference>
<dbReference type="EC" id="3.2.2.-" evidence="6"/>
<keyword evidence="2 6" id="KW-0378">Hydrolase</keyword>
<evidence type="ECO:0000313" key="6">
    <source>
        <dbReference type="EMBL" id="MFC6659011.1"/>
    </source>
</evidence>
<name>A0ABW1ZDT5_9DEIO</name>
<evidence type="ECO:0000256" key="3">
    <source>
        <dbReference type="ARBA" id="ARBA00023204"/>
    </source>
</evidence>
<evidence type="ECO:0000256" key="1">
    <source>
        <dbReference type="ARBA" id="ARBA00022763"/>
    </source>
</evidence>
<evidence type="ECO:0000256" key="2">
    <source>
        <dbReference type="ARBA" id="ARBA00022801"/>
    </source>
</evidence>